<dbReference type="InterPro" id="IPR032053">
    <property type="entry name" value="Ribosomal_mS34"/>
</dbReference>
<evidence type="ECO:0000313" key="2">
    <source>
        <dbReference type="EMBL" id="CAD9710551.1"/>
    </source>
</evidence>
<dbReference type="PANTHER" id="PTHR28589">
    <property type="entry name" value="28S RIBOSOMAL PROTEIN S34, MITOCHONDRIAL"/>
    <property type="match status" value="1"/>
</dbReference>
<proteinExistence type="predicted"/>
<name>A0A7S2SVE1_9STRA</name>
<dbReference type="AlphaFoldDB" id="A0A7S2SVE1"/>
<dbReference type="GO" id="GO:0003735">
    <property type="term" value="F:structural constituent of ribosome"/>
    <property type="evidence" value="ECO:0007669"/>
    <property type="project" value="InterPro"/>
</dbReference>
<dbReference type="Pfam" id="PF16053">
    <property type="entry name" value="MRP-S34"/>
    <property type="match status" value="1"/>
</dbReference>
<evidence type="ECO:0000256" key="1">
    <source>
        <dbReference type="SAM" id="MobiDB-lite"/>
    </source>
</evidence>
<reference evidence="2" key="1">
    <citation type="submission" date="2021-01" db="EMBL/GenBank/DDBJ databases">
        <authorList>
            <person name="Corre E."/>
            <person name="Pelletier E."/>
            <person name="Niang G."/>
            <person name="Scheremetjew M."/>
            <person name="Finn R."/>
            <person name="Kale V."/>
            <person name="Holt S."/>
            <person name="Cochrane G."/>
            <person name="Meng A."/>
            <person name="Brown T."/>
            <person name="Cohen L."/>
        </authorList>
    </citation>
    <scope>NUCLEOTIDE SEQUENCE</scope>
    <source>
        <strain evidence="2">CCMP1243</strain>
    </source>
</reference>
<sequence>MAPATTALNLVQVLTAMRNFGVGVNVRRSVWRNPGCYWRVTRIKPSPRAPYRYGKVWGVLHWNGRQVGEETQIGGVAKRQWMLDVDQPEGVSLRTLLEPRTPTPKPSEEAAAEEMTS</sequence>
<gene>
    <name evidence="2" type="ORF">RMAR1173_LOCUS21545</name>
</gene>
<dbReference type="GO" id="GO:0005739">
    <property type="term" value="C:mitochondrion"/>
    <property type="evidence" value="ECO:0007669"/>
    <property type="project" value="InterPro"/>
</dbReference>
<accession>A0A7S2SVE1</accession>
<feature type="region of interest" description="Disordered" evidence="1">
    <location>
        <begin position="94"/>
        <end position="117"/>
    </location>
</feature>
<organism evidence="2">
    <name type="scientific">Rhizochromulina marina</name>
    <dbReference type="NCBI Taxonomy" id="1034831"/>
    <lineage>
        <taxon>Eukaryota</taxon>
        <taxon>Sar</taxon>
        <taxon>Stramenopiles</taxon>
        <taxon>Ochrophyta</taxon>
        <taxon>Dictyochophyceae</taxon>
        <taxon>Rhizochromulinales</taxon>
        <taxon>Rhizochromulina</taxon>
    </lineage>
</organism>
<protein>
    <submittedName>
        <fullName evidence="2">Uncharacterized protein</fullName>
    </submittedName>
</protein>
<dbReference type="EMBL" id="HBHJ01032514">
    <property type="protein sequence ID" value="CAD9710551.1"/>
    <property type="molecule type" value="Transcribed_RNA"/>
</dbReference>
<dbReference type="PANTHER" id="PTHR28589:SF1">
    <property type="entry name" value="SMALL RIBOSOMAL SUBUNIT PROTEIN MS34"/>
    <property type="match status" value="1"/>
</dbReference>